<dbReference type="InterPro" id="IPR003593">
    <property type="entry name" value="AAA+_ATPase"/>
</dbReference>
<sequence>MSQAILIAEGLTVGYRSGRGAARAVLSNLNLKLQRGALVCLIGQNGAGKSTLMRTLAAVQKPLAGTVLIGAENIHQLPIKRLARLISVVLTERVPTGLLSAREIVALGRLPYTDWTGRLSADDRAVVDWALEAVGARALAARPIGELSDGERQKVMIARALAQETPLIFLDEPTAFLDLPRRAEIIALLRRLAHSTGRAVLLSTHDLDLALRSADCIWLLDGSGRLQVGAPEDLVLEGAFGRTFNSEGVAFDATSGTFKLCA</sequence>
<gene>
    <name evidence="11" type="ORF">CUN49_02855</name>
</gene>
<evidence type="ECO:0000256" key="5">
    <source>
        <dbReference type="ARBA" id="ARBA00022741"/>
    </source>
</evidence>
<evidence type="ECO:0000256" key="4">
    <source>
        <dbReference type="ARBA" id="ARBA00022496"/>
    </source>
</evidence>
<evidence type="ECO:0000256" key="8">
    <source>
        <dbReference type="ARBA" id="ARBA00023065"/>
    </source>
</evidence>
<dbReference type="GO" id="GO:0016887">
    <property type="term" value="F:ATP hydrolysis activity"/>
    <property type="evidence" value="ECO:0007669"/>
    <property type="project" value="InterPro"/>
</dbReference>
<dbReference type="SUPFAM" id="SSF52540">
    <property type="entry name" value="P-loop containing nucleoside triphosphate hydrolases"/>
    <property type="match status" value="1"/>
</dbReference>
<dbReference type="GO" id="GO:0005524">
    <property type="term" value="F:ATP binding"/>
    <property type="evidence" value="ECO:0007669"/>
    <property type="project" value="UniProtKB-KW"/>
</dbReference>
<evidence type="ECO:0000256" key="3">
    <source>
        <dbReference type="ARBA" id="ARBA00022475"/>
    </source>
</evidence>
<dbReference type="InterPro" id="IPR027417">
    <property type="entry name" value="P-loop_NTPase"/>
</dbReference>
<keyword evidence="3" id="KW-1003">Cell membrane</keyword>
<evidence type="ECO:0000313" key="12">
    <source>
        <dbReference type="Proteomes" id="UP000229681"/>
    </source>
</evidence>
<dbReference type="EMBL" id="PGTM01000023">
    <property type="protein sequence ID" value="PJF36925.1"/>
    <property type="molecule type" value="Genomic_DNA"/>
</dbReference>
<comment type="caution">
    <text evidence="11">The sequence shown here is derived from an EMBL/GenBank/DDBJ whole genome shotgun (WGS) entry which is preliminary data.</text>
</comment>
<name>A0A2M8PH99_9CHLR</name>
<keyword evidence="2" id="KW-0813">Transport</keyword>
<evidence type="ECO:0000259" key="10">
    <source>
        <dbReference type="PROSITE" id="PS50893"/>
    </source>
</evidence>
<dbReference type="InterPro" id="IPR051535">
    <property type="entry name" value="Siderophore_ABC-ATPase"/>
</dbReference>
<feature type="domain" description="ABC transporter" evidence="10">
    <location>
        <begin position="6"/>
        <end position="247"/>
    </location>
</feature>
<keyword evidence="4" id="KW-0410">Iron transport</keyword>
<keyword evidence="7" id="KW-0408">Iron</keyword>
<protein>
    <submittedName>
        <fullName evidence="11">ABC transporter ATP-binding protein</fullName>
    </submittedName>
</protein>
<dbReference type="Pfam" id="PF00005">
    <property type="entry name" value="ABC_tran"/>
    <property type="match status" value="1"/>
</dbReference>
<evidence type="ECO:0000256" key="9">
    <source>
        <dbReference type="ARBA" id="ARBA00023136"/>
    </source>
</evidence>
<feature type="non-terminal residue" evidence="11">
    <location>
        <position position="262"/>
    </location>
</feature>
<organism evidence="11 12">
    <name type="scientific">Candidatus Thermofonsia Clade 1 bacterium</name>
    <dbReference type="NCBI Taxonomy" id="2364210"/>
    <lineage>
        <taxon>Bacteria</taxon>
        <taxon>Bacillati</taxon>
        <taxon>Chloroflexota</taxon>
        <taxon>Candidatus Thermofontia</taxon>
        <taxon>Candidatus Thermofonsia Clade 1</taxon>
    </lineage>
</organism>
<evidence type="ECO:0000256" key="6">
    <source>
        <dbReference type="ARBA" id="ARBA00022840"/>
    </source>
</evidence>
<keyword evidence="9" id="KW-0472">Membrane</keyword>
<dbReference type="Gene3D" id="3.40.50.300">
    <property type="entry name" value="P-loop containing nucleotide triphosphate hydrolases"/>
    <property type="match status" value="1"/>
</dbReference>
<dbReference type="SMART" id="SM00382">
    <property type="entry name" value="AAA"/>
    <property type="match status" value="1"/>
</dbReference>
<reference evidence="11 12" key="1">
    <citation type="submission" date="2017-11" db="EMBL/GenBank/DDBJ databases">
        <title>Evolution of Phototrophy in the Chloroflexi Phylum Driven by Horizontal Gene Transfer.</title>
        <authorList>
            <person name="Ward L.M."/>
            <person name="Hemp J."/>
            <person name="Shih P.M."/>
            <person name="Mcglynn S.E."/>
            <person name="Fischer W."/>
        </authorList>
    </citation>
    <scope>NUCLEOTIDE SEQUENCE [LARGE SCALE GENOMIC DNA]</scope>
    <source>
        <strain evidence="11">JP3_13</strain>
    </source>
</reference>
<dbReference type="PANTHER" id="PTHR42771">
    <property type="entry name" value="IRON(3+)-HYDROXAMATE IMPORT ATP-BINDING PROTEIN FHUC"/>
    <property type="match status" value="1"/>
</dbReference>
<dbReference type="PROSITE" id="PS50893">
    <property type="entry name" value="ABC_TRANSPORTER_2"/>
    <property type="match status" value="1"/>
</dbReference>
<dbReference type="AlphaFoldDB" id="A0A2M8PH99"/>
<dbReference type="Proteomes" id="UP000229681">
    <property type="component" value="Unassembled WGS sequence"/>
</dbReference>
<accession>A0A2M8PH99</accession>
<dbReference type="CDD" id="cd03214">
    <property type="entry name" value="ABC_Iron-Siderophores_B12_Hemin"/>
    <property type="match status" value="1"/>
</dbReference>
<dbReference type="GO" id="GO:0005886">
    <property type="term" value="C:plasma membrane"/>
    <property type="evidence" value="ECO:0007669"/>
    <property type="project" value="UniProtKB-SubCell"/>
</dbReference>
<evidence type="ECO:0000313" key="11">
    <source>
        <dbReference type="EMBL" id="PJF36925.1"/>
    </source>
</evidence>
<keyword evidence="5" id="KW-0547">Nucleotide-binding</keyword>
<dbReference type="GO" id="GO:0006826">
    <property type="term" value="P:iron ion transport"/>
    <property type="evidence" value="ECO:0007669"/>
    <property type="project" value="UniProtKB-KW"/>
</dbReference>
<keyword evidence="8" id="KW-0406">Ion transport</keyword>
<evidence type="ECO:0000256" key="1">
    <source>
        <dbReference type="ARBA" id="ARBA00004202"/>
    </source>
</evidence>
<proteinExistence type="predicted"/>
<dbReference type="InterPro" id="IPR003439">
    <property type="entry name" value="ABC_transporter-like_ATP-bd"/>
</dbReference>
<evidence type="ECO:0000256" key="7">
    <source>
        <dbReference type="ARBA" id="ARBA00023004"/>
    </source>
</evidence>
<keyword evidence="6 11" id="KW-0067">ATP-binding</keyword>
<evidence type="ECO:0000256" key="2">
    <source>
        <dbReference type="ARBA" id="ARBA00022448"/>
    </source>
</evidence>
<dbReference type="PANTHER" id="PTHR42771:SF2">
    <property type="entry name" value="IRON(3+)-HYDROXAMATE IMPORT ATP-BINDING PROTEIN FHUC"/>
    <property type="match status" value="1"/>
</dbReference>
<comment type="subcellular location">
    <subcellularLocation>
        <location evidence="1">Cell membrane</location>
        <topology evidence="1">Peripheral membrane protein</topology>
    </subcellularLocation>
</comment>